<dbReference type="Gene3D" id="2.40.10.270">
    <property type="entry name" value="Bacteriophage SPP1 head-tail adaptor protein"/>
    <property type="match status" value="1"/>
</dbReference>
<sequence>MIRAGKLDKQIIIERETETVAASGAVSKTWAPIATVRAELVQLSAEEYLTGFGEGDAGGAVFRIRHLTGITTADRVTFDGTAYDIDEIAELGRKRGLELRCSEAAT</sequence>
<dbReference type="InterPro" id="IPR038666">
    <property type="entry name" value="SSP1_head-tail_sf"/>
</dbReference>
<dbReference type="Proteomes" id="UP000630805">
    <property type="component" value="Unassembled WGS sequence"/>
</dbReference>
<name>A0ABX2PMZ9_9RHOB</name>
<reference evidence="1 2" key="1">
    <citation type="submission" date="2020-06" db="EMBL/GenBank/DDBJ databases">
        <authorList>
            <person name="Cao W.R."/>
        </authorList>
    </citation>
    <scope>NUCLEOTIDE SEQUENCE [LARGE SCALE GENOMIC DNA]</scope>
    <source>
        <strain evidence="1 2">B1Z28</strain>
    </source>
</reference>
<dbReference type="Pfam" id="PF05521">
    <property type="entry name" value="Phage_HCP"/>
    <property type="match status" value="1"/>
</dbReference>
<protein>
    <submittedName>
        <fullName evidence="1">Phage head closure protein</fullName>
    </submittedName>
</protein>
<keyword evidence="2" id="KW-1185">Reference proteome</keyword>
<organism evidence="1 2">
    <name type="scientific">Ruegeria haliotis</name>
    <dbReference type="NCBI Taxonomy" id="2747601"/>
    <lineage>
        <taxon>Bacteria</taxon>
        <taxon>Pseudomonadati</taxon>
        <taxon>Pseudomonadota</taxon>
        <taxon>Alphaproteobacteria</taxon>
        <taxon>Rhodobacterales</taxon>
        <taxon>Roseobacteraceae</taxon>
        <taxon>Ruegeria</taxon>
    </lineage>
</organism>
<accession>A0ABX2PMZ9</accession>
<proteinExistence type="predicted"/>
<dbReference type="RefSeq" id="WP_176862131.1">
    <property type="nucleotide sequence ID" value="NZ_JABXWT010000001.1"/>
</dbReference>
<evidence type="ECO:0000313" key="1">
    <source>
        <dbReference type="EMBL" id="NVO55094.1"/>
    </source>
</evidence>
<evidence type="ECO:0000313" key="2">
    <source>
        <dbReference type="Proteomes" id="UP000630805"/>
    </source>
</evidence>
<gene>
    <name evidence="1" type="ORF">HW561_04725</name>
</gene>
<comment type="caution">
    <text evidence="1">The sequence shown here is derived from an EMBL/GenBank/DDBJ whole genome shotgun (WGS) entry which is preliminary data.</text>
</comment>
<dbReference type="EMBL" id="JABXWT010000001">
    <property type="protein sequence ID" value="NVO55094.1"/>
    <property type="molecule type" value="Genomic_DNA"/>
</dbReference>
<dbReference type="NCBIfam" id="TIGR01563">
    <property type="entry name" value="gp16_SPP1"/>
    <property type="match status" value="1"/>
</dbReference>
<dbReference type="InterPro" id="IPR008767">
    <property type="entry name" value="Phage_SPP1_head-tail_adaptor"/>
</dbReference>